<dbReference type="GO" id="GO:0005886">
    <property type="term" value="C:plasma membrane"/>
    <property type="evidence" value="ECO:0007669"/>
    <property type="project" value="UniProtKB-SubCell"/>
</dbReference>
<dbReference type="OrthoDB" id="1938537at2759"/>
<evidence type="ECO:0000256" key="2">
    <source>
        <dbReference type="ARBA" id="ARBA00009748"/>
    </source>
</evidence>
<keyword evidence="5" id="KW-0449">Lipoprotein</keyword>
<dbReference type="EMBL" id="JACMSC010000013">
    <property type="protein sequence ID" value="KAG6494316.1"/>
    <property type="molecule type" value="Genomic_DNA"/>
</dbReference>
<proteinExistence type="inferred from homology"/>
<feature type="signal peptide" evidence="7">
    <location>
        <begin position="1"/>
        <end position="37"/>
    </location>
</feature>
<keyword evidence="3" id="KW-0325">Glycoprotein</keyword>
<name>A0A8J5G0Z7_ZINOF</name>
<comment type="similarity">
    <text evidence="2">Belongs to the plant LTP family.</text>
</comment>
<gene>
    <name evidence="9" type="ORF">ZIOFF_049340</name>
</gene>
<dbReference type="AlphaFoldDB" id="A0A8J5G0Z7"/>
<sequence length="197" mass="20134">MATNVVFSSSSSASLALLLPLLLLYSFSLILPGGSDSASDFAECGSALVGLQTCISYVQGAAAAPTPDCCGGLKDVLAQSPRCLCVLIKDRDDPQLPVKINVTRALALPAACSAAANVSKCPKLLNLPPNSPEAQVFGQSANSTIQAKGNSTARTGTGTGNSPRPTAETSQGGRGWTVEREAVAGCLLYFVLFLVAT</sequence>
<feature type="domain" description="Bifunctional inhibitor/plant lipid transfer protein/seed storage helical" evidence="8">
    <location>
        <begin position="41"/>
        <end position="121"/>
    </location>
</feature>
<comment type="subcellular location">
    <subcellularLocation>
        <location evidence="1">Cell membrane</location>
        <topology evidence="1">Lipid-anchor</topology>
        <topology evidence="1">GPI-anchor</topology>
    </subcellularLocation>
</comment>
<evidence type="ECO:0000256" key="4">
    <source>
        <dbReference type="ARBA" id="ARBA00022729"/>
    </source>
</evidence>
<dbReference type="CDD" id="cd00010">
    <property type="entry name" value="AAI_LTSS"/>
    <property type="match status" value="1"/>
</dbReference>
<evidence type="ECO:0000256" key="1">
    <source>
        <dbReference type="ARBA" id="ARBA00004609"/>
    </source>
</evidence>
<dbReference type="InterPro" id="IPR043325">
    <property type="entry name" value="LTSS"/>
</dbReference>
<feature type="chain" id="PRO_5035209152" description="Bifunctional inhibitor/plant lipid transfer protein/seed storage helical domain-containing protein" evidence="7">
    <location>
        <begin position="38"/>
        <end position="197"/>
    </location>
</feature>
<protein>
    <recommendedName>
        <fullName evidence="8">Bifunctional inhibitor/plant lipid transfer protein/seed storage helical domain-containing protein</fullName>
    </recommendedName>
</protein>
<organism evidence="9 10">
    <name type="scientific">Zingiber officinale</name>
    <name type="common">Ginger</name>
    <name type="synonym">Amomum zingiber</name>
    <dbReference type="NCBI Taxonomy" id="94328"/>
    <lineage>
        <taxon>Eukaryota</taxon>
        <taxon>Viridiplantae</taxon>
        <taxon>Streptophyta</taxon>
        <taxon>Embryophyta</taxon>
        <taxon>Tracheophyta</taxon>
        <taxon>Spermatophyta</taxon>
        <taxon>Magnoliopsida</taxon>
        <taxon>Liliopsida</taxon>
        <taxon>Zingiberales</taxon>
        <taxon>Zingiberaceae</taxon>
        <taxon>Zingiber</taxon>
    </lineage>
</organism>
<dbReference type="FunFam" id="1.10.110.10:FF:000001">
    <property type="entry name" value="Bifunctional inhibitor/lipid-transfer protein/seed storage 2S albumin superfamily protein"/>
    <property type="match status" value="1"/>
</dbReference>
<evidence type="ECO:0000259" key="8">
    <source>
        <dbReference type="Pfam" id="PF14368"/>
    </source>
</evidence>
<keyword evidence="4 7" id="KW-0732">Signal</keyword>
<reference evidence="9 10" key="1">
    <citation type="submission" date="2020-08" db="EMBL/GenBank/DDBJ databases">
        <title>Plant Genome Project.</title>
        <authorList>
            <person name="Zhang R.-G."/>
        </authorList>
    </citation>
    <scope>NUCLEOTIDE SEQUENCE [LARGE SCALE GENOMIC DNA]</scope>
    <source>
        <tissue evidence="9">Rhizome</tissue>
    </source>
</reference>
<dbReference type="GO" id="GO:0098552">
    <property type="term" value="C:side of membrane"/>
    <property type="evidence" value="ECO:0007669"/>
    <property type="project" value="UniProtKB-KW"/>
</dbReference>
<evidence type="ECO:0000313" key="10">
    <source>
        <dbReference type="Proteomes" id="UP000734854"/>
    </source>
</evidence>
<feature type="region of interest" description="Disordered" evidence="6">
    <location>
        <begin position="146"/>
        <end position="174"/>
    </location>
</feature>
<keyword evidence="10" id="KW-1185">Reference proteome</keyword>
<dbReference type="InterPro" id="IPR016140">
    <property type="entry name" value="Bifunc_inhib/LTP/seed_store"/>
</dbReference>
<evidence type="ECO:0000256" key="3">
    <source>
        <dbReference type="ARBA" id="ARBA00022622"/>
    </source>
</evidence>
<evidence type="ECO:0000256" key="5">
    <source>
        <dbReference type="ARBA" id="ARBA00023288"/>
    </source>
</evidence>
<evidence type="ECO:0000256" key="7">
    <source>
        <dbReference type="SAM" id="SignalP"/>
    </source>
</evidence>
<dbReference type="Proteomes" id="UP000734854">
    <property type="component" value="Unassembled WGS sequence"/>
</dbReference>
<dbReference type="PANTHER" id="PTHR33044">
    <property type="entry name" value="BIFUNCTIONAL INHIBITOR/LIPID-TRANSFER PROTEIN/SEED STORAGE 2S ALBUMIN SUPERFAMILY PROTEIN-RELATED"/>
    <property type="match status" value="1"/>
</dbReference>
<evidence type="ECO:0000256" key="6">
    <source>
        <dbReference type="SAM" id="MobiDB-lite"/>
    </source>
</evidence>
<dbReference type="Pfam" id="PF14368">
    <property type="entry name" value="LTP_2"/>
    <property type="match status" value="1"/>
</dbReference>
<keyword evidence="3" id="KW-0472">Membrane</keyword>
<keyword evidence="3" id="KW-0336">GPI-anchor</keyword>
<evidence type="ECO:0000313" key="9">
    <source>
        <dbReference type="EMBL" id="KAG6494316.1"/>
    </source>
</evidence>
<comment type="caution">
    <text evidence="9">The sequence shown here is derived from an EMBL/GenBank/DDBJ whole genome shotgun (WGS) entry which is preliminary data.</text>
</comment>
<feature type="compositionally biased region" description="Polar residues" evidence="6">
    <location>
        <begin position="146"/>
        <end position="171"/>
    </location>
</feature>
<accession>A0A8J5G0Z7</accession>